<evidence type="ECO:0000313" key="1">
    <source>
        <dbReference type="EMBL" id="EWM29572.1"/>
    </source>
</evidence>
<dbReference type="EMBL" id="AZIL01000126">
    <property type="protein sequence ID" value="EWM29572.1"/>
    <property type="molecule type" value="Genomic_DNA"/>
</dbReference>
<gene>
    <name evidence="1" type="ORF">Naga_100006g19</name>
</gene>
<sequence length="124" mass="14000">MCHVFQHASSRVGLLEAPCQTWGRSSPLLGVPRNTLILRNVWESMIETFDSAKSLWICSRNVAMSNGLKKPMQANATLWKEANQLLRYHALLLSLIHHCGTRQRYVGTTPWVTILIRGSIVKGM</sequence>
<protein>
    <submittedName>
        <fullName evidence="1">Uncharacterized protein</fullName>
    </submittedName>
</protein>
<accession>W7TTV3</accession>
<dbReference type="AlphaFoldDB" id="W7TTV3"/>
<dbReference type="Proteomes" id="UP000019335">
    <property type="component" value="Chromosome 2"/>
</dbReference>
<organism evidence="1 2">
    <name type="scientific">Nannochloropsis gaditana</name>
    <dbReference type="NCBI Taxonomy" id="72520"/>
    <lineage>
        <taxon>Eukaryota</taxon>
        <taxon>Sar</taxon>
        <taxon>Stramenopiles</taxon>
        <taxon>Ochrophyta</taxon>
        <taxon>Eustigmatophyceae</taxon>
        <taxon>Eustigmatales</taxon>
        <taxon>Monodopsidaceae</taxon>
        <taxon>Nannochloropsis</taxon>
    </lineage>
</organism>
<evidence type="ECO:0000313" key="2">
    <source>
        <dbReference type="Proteomes" id="UP000019335"/>
    </source>
</evidence>
<reference evidence="1 2" key="1">
    <citation type="journal article" date="2014" name="Mol. Plant">
        <title>Chromosome Scale Genome Assembly and Transcriptome Profiling of Nannochloropsis gaditana in Nitrogen Depletion.</title>
        <authorList>
            <person name="Corteggiani Carpinelli E."/>
            <person name="Telatin A."/>
            <person name="Vitulo N."/>
            <person name="Forcato C."/>
            <person name="D'Angelo M."/>
            <person name="Schiavon R."/>
            <person name="Vezzi A."/>
            <person name="Giacometti G.M."/>
            <person name="Morosinotto T."/>
            <person name="Valle G."/>
        </authorList>
    </citation>
    <scope>NUCLEOTIDE SEQUENCE [LARGE SCALE GENOMIC DNA]</scope>
    <source>
        <strain evidence="1 2">B-31</strain>
    </source>
</reference>
<keyword evidence="2" id="KW-1185">Reference proteome</keyword>
<name>W7TTV3_9STRA</name>
<comment type="caution">
    <text evidence="1">The sequence shown here is derived from an EMBL/GenBank/DDBJ whole genome shotgun (WGS) entry which is preliminary data.</text>
</comment>
<proteinExistence type="predicted"/>